<dbReference type="EMBL" id="JANAVZ010000001">
    <property type="protein sequence ID" value="MCT4331591.1"/>
    <property type="molecule type" value="Genomic_DNA"/>
</dbReference>
<keyword evidence="2" id="KW-0326">Glycosidase</keyword>
<evidence type="ECO:0000313" key="3">
    <source>
        <dbReference type="Proteomes" id="UP001320702"/>
    </source>
</evidence>
<name>A0ABT2K4X5_9RHOB</name>
<dbReference type="EC" id="3.2.2.16" evidence="2"/>
<sequence length="211" mass="22413">MQEPPRPQTIAGIPILFVMAAEAEYGPALRARLTPLITGVGPVEAAVQLTAALAGMPEPPGLIVSLGSAGSNRLAQTEIYQVGAVAYRDMDASALGFERGRTPFLDLPARIELPHRIPDLPTASLSTGANIVNGNAYAGIAEDMVDMETFSHLRAAQHFGIPLIGLRGISDGVAELRELSDWTEYLHVIDERLAQAVDALANALRDGRLTP</sequence>
<reference evidence="2 3" key="1">
    <citation type="submission" date="2022-04" db="EMBL/GenBank/DDBJ databases">
        <title>Paracoccus sp. YLB-12 draft genome sequence.</title>
        <authorList>
            <person name="Yu L."/>
        </authorList>
    </citation>
    <scope>NUCLEOTIDE SEQUENCE [LARGE SCALE GENOMIC DNA]</scope>
    <source>
        <strain evidence="2 3">YLB-12</strain>
    </source>
</reference>
<comment type="caution">
    <text evidence="2">The sequence shown here is derived from an EMBL/GenBank/DDBJ whole genome shotgun (WGS) entry which is preliminary data.</text>
</comment>
<protein>
    <submittedName>
        <fullName evidence="2">5'-methylthioadenosine/S-adenosylhomocysteine nucleosidase</fullName>
        <ecNumber evidence="2">3.2.2.16</ecNumber>
        <ecNumber evidence="2">3.2.2.9</ecNumber>
    </submittedName>
</protein>
<organism evidence="2 3">
    <name type="scientific">Paracoccus maritimus</name>
    <dbReference type="NCBI Taxonomy" id="2933292"/>
    <lineage>
        <taxon>Bacteria</taxon>
        <taxon>Pseudomonadati</taxon>
        <taxon>Pseudomonadota</taxon>
        <taxon>Alphaproteobacteria</taxon>
        <taxon>Rhodobacterales</taxon>
        <taxon>Paracoccaceae</taxon>
        <taxon>Paracoccus</taxon>
    </lineage>
</organism>
<keyword evidence="3" id="KW-1185">Reference proteome</keyword>
<proteinExistence type="predicted"/>
<dbReference type="InterPro" id="IPR010050">
    <property type="entry name" value="MTA_SAH_nuc_hyp"/>
</dbReference>
<accession>A0ABT2K4X5</accession>
<dbReference type="SUPFAM" id="SSF53167">
    <property type="entry name" value="Purine and uridine phosphorylases"/>
    <property type="match status" value="1"/>
</dbReference>
<dbReference type="GO" id="GO:0008782">
    <property type="term" value="F:adenosylhomocysteine nucleosidase activity"/>
    <property type="evidence" value="ECO:0007669"/>
    <property type="project" value="UniProtKB-EC"/>
</dbReference>
<dbReference type="Proteomes" id="UP001320702">
    <property type="component" value="Unassembled WGS sequence"/>
</dbReference>
<dbReference type="Pfam" id="PF01048">
    <property type="entry name" value="PNP_UDP_1"/>
    <property type="match status" value="1"/>
</dbReference>
<dbReference type="RefSeq" id="WP_260275481.1">
    <property type="nucleotide sequence ID" value="NZ_JANAVZ010000001.1"/>
</dbReference>
<dbReference type="InterPro" id="IPR000845">
    <property type="entry name" value="Nucleoside_phosphorylase_d"/>
</dbReference>
<evidence type="ECO:0000313" key="2">
    <source>
        <dbReference type="EMBL" id="MCT4331591.1"/>
    </source>
</evidence>
<evidence type="ECO:0000259" key="1">
    <source>
        <dbReference type="Pfam" id="PF01048"/>
    </source>
</evidence>
<dbReference type="Gene3D" id="3.40.50.1580">
    <property type="entry name" value="Nucleoside phosphorylase domain"/>
    <property type="match status" value="1"/>
</dbReference>
<keyword evidence="2" id="KW-0378">Hydrolase</keyword>
<dbReference type="InterPro" id="IPR035994">
    <property type="entry name" value="Nucleoside_phosphorylase_sf"/>
</dbReference>
<dbReference type="NCBIfam" id="TIGR01705">
    <property type="entry name" value="MTA_SAH-nuc-hyp"/>
    <property type="match status" value="1"/>
</dbReference>
<feature type="domain" description="Nucleoside phosphorylase" evidence="1">
    <location>
        <begin position="138"/>
        <end position="200"/>
    </location>
</feature>
<gene>
    <name evidence="2" type="ORF">MU516_01765</name>
</gene>
<dbReference type="EC" id="3.2.2.9" evidence="2"/>
<dbReference type="GO" id="GO:0008930">
    <property type="term" value="F:methylthioadenosine nucleosidase activity"/>
    <property type="evidence" value="ECO:0007669"/>
    <property type="project" value="UniProtKB-EC"/>
</dbReference>